<evidence type="ECO:0000313" key="2">
    <source>
        <dbReference type="Proteomes" id="UP000059847"/>
    </source>
</evidence>
<organism evidence="1 2">
    <name type="scientific">Psychrobacter urativorans</name>
    <dbReference type="NCBI Taxonomy" id="45610"/>
    <lineage>
        <taxon>Bacteria</taxon>
        <taxon>Pseudomonadati</taxon>
        <taxon>Pseudomonadota</taxon>
        <taxon>Gammaproteobacteria</taxon>
        <taxon>Moraxellales</taxon>
        <taxon>Moraxellaceae</taxon>
        <taxon>Psychrobacter</taxon>
    </lineage>
</organism>
<reference evidence="1 2" key="1">
    <citation type="submission" date="2015-09" db="EMBL/GenBank/DDBJ databases">
        <title>Complete genome of Psychrobacter urativorans R10.10B.</title>
        <authorList>
            <person name="See-Too W.S."/>
            <person name="Chan K.G."/>
        </authorList>
    </citation>
    <scope>NUCLEOTIDE SEQUENCE [LARGE SCALE GENOMIC DNA]</scope>
    <source>
        <strain evidence="1 2">R10.10B</strain>
    </source>
</reference>
<accession>A0A0M4TWG6</accession>
<protein>
    <submittedName>
        <fullName evidence="1">Uncharacterized protein</fullName>
    </submittedName>
</protein>
<evidence type="ECO:0000313" key="1">
    <source>
        <dbReference type="EMBL" id="ALF60574.1"/>
    </source>
</evidence>
<gene>
    <name evidence="1" type="ORF">AOC03_11400</name>
</gene>
<name>A0A0M4TWG6_9GAMM</name>
<proteinExistence type="predicted"/>
<dbReference type="KEGG" id="pur:AOC03_11400"/>
<dbReference type="Proteomes" id="UP000059847">
    <property type="component" value="Chromosome"/>
</dbReference>
<dbReference type="EMBL" id="CP012678">
    <property type="protein sequence ID" value="ALF60574.1"/>
    <property type="molecule type" value="Genomic_DNA"/>
</dbReference>
<sequence>MQDVTKNTARHQFLIPSKVNIMVHPSAVSAHNVWLKFRPKKSSIKISDVDKYHKPPVRVIRGKDHYLYFNCFERVSQIFQDESKLSQPFIIIAGHDQQIVKMAWLEVLTLCFYRDVNHVLLWQHLKKHCAQSILRELMNCDDLRTEDYCRFAGIDQHQYEYQQKLLVDETKNLGLEQDMSWLYGK</sequence>
<dbReference type="STRING" id="45610.AOC03_11400"/>
<dbReference type="AlphaFoldDB" id="A0A0M4TWG6"/>
<dbReference type="OrthoDB" id="6657387at2"/>
<keyword evidence="2" id="KW-1185">Reference proteome</keyword>
<dbReference type="RefSeq" id="WP_062536121.1">
    <property type="nucleotide sequence ID" value="NZ_CP012678.1"/>
</dbReference>